<dbReference type="STRING" id="1173111.SAMN05444955_104193"/>
<proteinExistence type="predicted"/>
<dbReference type="Gene3D" id="3.40.630.30">
    <property type="match status" value="1"/>
</dbReference>
<dbReference type="PANTHER" id="PTHR43610">
    <property type="entry name" value="BLL6696 PROTEIN"/>
    <property type="match status" value="1"/>
</dbReference>
<keyword evidence="3" id="KW-1185">Reference proteome</keyword>
<dbReference type="Pfam" id="PF13302">
    <property type="entry name" value="Acetyltransf_3"/>
    <property type="match status" value="1"/>
</dbReference>
<sequence>MDVRPIDLEGNRVRLVPLQSHHTEALFRAGNHPEIWTYMTRPMTRLEDMENLVTEALAHQAEGTELPFVVIDKENGEVIGSTRFLSISPANRSLEIGSTWYTPRVWRTRVNTECKYLLLSHCFEKLHTVRVQIKTDARNLRAQKAIERLGAVKEGILRNERILYNGYIRDAVYYSIIDEEWPRVKKRLENLLNPAAHA</sequence>
<evidence type="ECO:0000313" key="2">
    <source>
        <dbReference type="EMBL" id="SEN00126.1"/>
    </source>
</evidence>
<protein>
    <submittedName>
        <fullName evidence="2">Protein N-acetyltransferase, RimJ/RimL family</fullName>
    </submittedName>
</protein>
<dbReference type="InterPro" id="IPR000182">
    <property type="entry name" value="GNAT_dom"/>
</dbReference>
<keyword evidence="2" id="KW-0808">Transferase</keyword>
<dbReference type="EMBL" id="FOCQ01000004">
    <property type="protein sequence ID" value="SEN00126.1"/>
    <property type="molecule type" value="Genomic_DNA"/>
</dbReference>
<dbReference type="SUPFAM" id="SSF55729">
    <property type="entry name" value="Acyl-CoA N-acyltransferases (Nat)"/>
    <property type="match status" value="1"/>
</dbReference>
<feature type="domain" description="N-acetyltransferase" evidence="1">
    <location>
        <begin position="38"/>
        <end position="179"/>
    </location>
</feature>
<reference evidence="2 3" key="1">
    <citation type="submission" date="2016-10" db="EMBL/GenBank/DDBJ databases">
        <authorList>
            <person name="de Groot N.N."/>
        </authorList>
    </citation>
    <scope>NUCLEOTIDE SEQUENCE [LARGE SCALE GENOMIC DNA]</scope>
    <source>
        <strain evidence="2 3">DSM 46701</strain>
    </source>
</reference>
<dbReference type="PROSITE" id="PS51186">
    <property type="entry name" value="GNAT"/>
    <property type="match status" value="1"/>
</dbReference>
<name>A0A1H8CYK4_9BACL</name>
<dbReference type="OrthoDB" id="9795199at2"/>
<dbReference type="RefSeq" id="WP_089966394.1">
    <property type="nucleotide sequence ID" value="NZ_FOCQ01000004.1"/>
</dbReference>
<dbReference type="InterPro" id="IPR016181">
    <property type="entry name" value="Acyl_CoA_acyltransferase"/>
</dbReference>
<dbReference type="GO" id="GO:0016747">
    <property type="term" value="F:acyltransferase activity, transferring groups other than amino-acyl groups"/>
    <property type="evidence" value="ECO:0007669"/>
    <property type="project" value="InterPro"/>
</dbReference>
<organism evidence="2 3">
    <name type="scientific">Lihuaxuella thermophila</name>
    <dbReference type="NCBI Taxonomy" id="1173111"/>
    <lineage>
        <taxon>Bacteria</taxon>
        <taxon>Bacillati</taxon>
        <taxon>Bacillota</taxon>
        <taxon>Bacilli</taxon>
        <taxon>Bacillales</taxon>
        <taxon>Thermoactinomycetaceae</taxon>
        <taxon>Lihuaxuella</taxon>
    </lineage>
</organism>
<gene>
    <name evidence="2" type="ORF">SAMN05444955_104193</name>
</gene>
<accession>A0A1H8CYK4</accession>
<dbReference type="Proteomes" id="UP000199695">
    <property type="component" value="Unassembled WGS sequence"/>
</dbReference>
<dbReference type="PANTHER" id="PTHR43610:SF1">
    <property type="entry name" value="N-ACETYLTRANSFERASE DOMAIN-CONTAINING PROTEIN"/>
    <property type="match status" value="1"/>
</dbReference>
<evidence type="ECO:0000313" key="3">
    <source>
        <dbReference type="Proteomes" id="UP000199695"/>
    </source>
</evidence>
<evidence type="ECO:0000259" key="1">
    <source>
        <dbReference type="PROSITE" id="PS51186"/>
    </source>
</evidence>
<dbReference type="AlphaFoldDB" id="A0A1H8CYK4"/>